<feature type="domain" description="N-acetyltransferase" evidence="1">
    <location>
        <begin position="7"/>
        <end position="172"/>
    </location>
</feature>
<name>A0A919UCE0_9ACTN</name>
<dbReference type="Gene3D" id="3.40.630.30">
    <property type="match status" value="1"/>
</dbReference>
<dbReference type="GO" id="GO:0016747">
    <property type="term" value="F:acyltransferase activity, transferring groups other than amino-acyl groups"/>
    <property type="evidence" value="ECO:0007669"/>
    <property type="project" value="InterPro"/>
</dbReference>
<dbReference type="EMBL" id="BONQ01000054">
    <property type="protein sequence ID" value="GIG45553.1"/>
    <property type="molecule type" value="Genomic_DNA"/>
</dbReference>
<reference evidence="2" key="1">
    <citation type="submission" date="2021-01" db="EMBL/GenBank/DDBJ databases">
        <title>Whole genome shotgun sequence of Dactylosporangium siamense NBRC 106093.</title>
        <authorList>
            <person name="Komaki H."/>
            <person name="Tamura T."/>
        </authorList>
    </citation>
    <scope>NUCLEOTIDE SEQUENCE</scope>
    <source>
        <strain evidence="2">NBRC 106093</strain>
    </source>
</reference>
<comment type="caution">
    <text evidence="2">The sequence shown here is derived from an EMBL/GenBank/DDBJ whole genome shotgun (WGS) entry which is preliminary data.</text>
</comment>
<evidence type="ECO:0000313" key="2">
    <source>
        <dbReference type="EMBL" id="GIG45553.1"/>
    </source>
</evidence>
<dbReference type="Proteomes" id="UP000660611">
    <property type="component" value="Unassembled WGS sequence"/>
</dbReference>
<dbReference type="InterPro" id="IPR000182">
    <property type="entry name" value="GNAT_dom"/>
</dbReference>
<dbReference type="InterPro" id="IPR016181">
    <property type="entry name" value="Acyl_CoA_acyltransferase"/>
</dbReference>
<evidence type="ECO:0000313" key="3">
    <source>
        <dbReference type="Proteomes" id="UP000660611"/>
    </source>
</evidence>
<sequence length="172" mass="17956">MGHEDPVEVVDAAGFLAAGDELARLYAAVFGGPPWNEPPERAEAFRATLPGEAARPGFRAAFSRDGGGALAGFAYGFTTAEPFPSGRSYDEVRVALGAGTGELSGTFEVMELAVHPAARGGGHGRRLLAAVVGDRPAWLLTAEHAEGTVAFYDRLGWRRLGSANGILVYTAP</sequence>
<dbReference type="PROSITE" id="PS51186">
    <property type="entry name" value="GNAT"/>
    <property type="match status" value="1"/>
</dbReference>
<protein>
    <submittedName>
        <fullName evidence="2">N-acetyltransferase</fullName>
    </submittedName>
</protein>
<dbReference type="Pfam" id="PF13508">
    <property type="entry name" value="Acetyltransf_7"/>
    <property type="match status" value="1"/>
</dbReference>
<keyword evidence="3" id="KW-1185">Reference proteome</keyword>
<dbReference type="SUPFAM" id="SSF55729">
    <property type="entry name" value="Acyl-CoA N-acyltransferases (Nat)"/>
    <property type="match status" value="1"/>
</dbReference>
<organism evidence="2 3">
    <name type="scientific">Dactylosporangium siamense</name>
    <dbReference type="NCBI Taxonomy" id="685454"/>
    <lineage>
        <taxon>Bacteria</taxon>
        <taxon>Bacillati</taxon>
        <taxon>Actinomycetota</taxon>
        <taxon>Actinomycetes</taxon>
        <taxon>Micromonosporales</taxon>
        <taxon>Micromonosporaceae</taxon>
        <taxon>Dactylosporangium</taxon>
    </lineage>
</organism>
<gene>
    <name evidence="2" type="ORF">Dsi01nite_035940</name>
</gene>
<dbReference type="CDD" id="cd04301">
    <property type="entry name" value="NAT_SF"/>
    <property type="match status" value="1"/>
</dbReference>
<dbReference type="AlphaFoldDB" id="A0A919UCE0"/>
<evidence type="ECO:0000259" key="1">
    <source>
        <dbReference type="PROSITE" id="PS51186"/>
    </source>
</evidence>
<accession>A0A919UCE0</accession>
<dbReference type="RefSeq" id="WP_203847357.1">
    <property type="nucleotide sequence ID" value="NZ_BAAAVW010000011.1"/>
</dbReference>
<proteinExistence type="predicted"/>